<organism evidence="7 8">
    <name type="scientific">Avrilella dinanensis</name>
    <dbReference type="NCBI Taxonomy" id="2008672"/>
    <lineage>
        <taxon>Bacteria</taxon>
        <taxon>Pseudomonadati</taxon>
        <taxon>Bacteroidota</taxon>
        <taxon>Flavobacteriia</taxon>
        <taxon>Flavobacteriales</taxon>
        <taxon>Flavobacteriaceae</taxon>
        <taxon>Avrilella</taxon>
    </lineage>
</organism>
<dbReference type="RefSeq" id="WP_100677157.1">
    <property type="nucleotide sequence ID" value="NZ_NIPO01000001.1"/>
</dbReference>
<keyword evidence="3 6" id="KW-0812">Transmembrane</keyword>
<dbReference type="OrthoDB" id="9812094at2"/>
<dbReference type="InterPro" id="IPR022791">
    <property type="entry name" value="L-PG_synthase/AglD"/>
</dbReference>
<comment type="subcellular location">
    <subcellularLocation>
        <location evidence="1">Cell membrane</location>
        <topology evidence="1">Multi-pass membrane protein</topology>
    </subcellularLocation>
</comment>
<reference evidence="7 8" key="1">
    <citation type="submission" date="2017-06" db="EMBL/GenBank/DDBJ databases">
        <title>Description of Avrilella dinanensis gen. nov. sp. nov.</title>
        <authorList>
            <person name="Leyer C."/>
            <person name="Sassi M."/>
            <person name="Minet J."/>
            <person name="Kayal S."/>
            <person name="Cattoir V."/>
        </authorList>
    </citation>
    <scope>NUCLEOTIDE SEQUENCE [LARGE SCALE GENOMIC DNA]</scope>
    <source>
        <strain evidence="7 8">UR159</strain>
    </source>
</reference>
<feature type="transmembrane region" description="Helical" evidence="6">
    <location>
        <begin position="238"/>
        <end position="258"/>
    </location>
</feature>
<evidence type="ECO:0000313" key="7">
    <source>
        <dbReference type="EMBL" id="PJR03589.1"/>
    </source>
</evidence>
<keyword evidence="8" id="KW-1185">Reference proteome</keyword>
<dbReference type="AlphaFoldDB" id="A0A2M9R414"/>
<keyword evidence="2" id="KW-1003">Cell membrane</keyword>
<comment type="caution">
    <text evidence="7">The sequence shown here is derived from an EMBL/GenBank/DDBJ whole genome shotgun (WGS) entry which is preliminary data.</text>
</comment>
<feature type="transmembrane region" description="Helical" evidence="6">
    <location>
        <begin position="128"/>
        <end position="150"/>
    </location>
</feature>
<feature type="transmembrane region" description="Helical" evidence="6">
    <location>
        <begin position="45"/>
        <end position="64"/>
    </location>
</feature>
<keyword evidence="5 6" id="KW-0472">Membrane</keyword>
<evidence type="ECO:0000256" key="1">
    <source>
        <dbReference type="ARBA" id="ARBA00004651"/>
    </source>
</evidence>
<dbReference type="GO" id="GO:0005886">
    <property type="term" value="C:plasma membrane"/>
    <property type="evidence" value="ECO:0007669"/>
    <property type="project" value="UniProtKB-SubCell"/>
</dbReference>
<name>A0A2M9R414_9FLAO</name>
<dbReference type="PANTHER" id="PTHR39087:SF2">
    <property type="entry name" value="UPF0104 MEMBRANE PROTEIN MJ1595"/>
    <property type="match status" value="1"/>
</dbReference>
<evidence type="ECO:0000256" key="4">
    <source>
        <dbReference type="ARBA" id="ARBA00022989"/>
    </source>
</evidence>
<feature type="transmembrane region" description="Helical" evidence="6">
    <location>
        <begin position="7"/>
        <end position="25"/>
    </location>
</feature>
<evidence type="ECO:0000256" key="5">
    <source>
        <dbReference type="ARBA" id="ARBA00023136"/>
    </source>
</evidence>
<feature type="transmembrane region" description="Helical" evidence="6">
    <location>
        <begin position="288"/>
        <end position="315"/>
    </location>
</feature>
<keyword evidence="4 6" id="KW-1133">Transmembrane helix</keyword>
<evidence type="ECO:0000313" key="8">
    <source>
        <dbReference type="Proteomes" id="UP000231960"/>
    </source>
</evidence>
<dbReference type="Proteomes" id="UP000231960">
    <property type="component" value="Unassembled WGS sequence"/>
</dbReference>
<evidence type="ECO:0000256" key="6">
    <source>
        <dbReference type="SAM" id="Phobius"/>
    </source>
</evidence>
<protein>
    <submittedName>
        <fullName evidence="7">TIGR00374 family protein</fullName>
    </submittedName>
</protein>
<gene>
    <name evidence="7" type="ORF">CDL10_02950</name>
</gene>
<dbReference type="EMBL" id="NIPO01000001">
    <property type="protein sequence ID" value="PJR03589.1"/>
    <property type="molecule type" value="Genomic_DNA"/>
</dbReference>
<feature type="transmembrane region" description="Helical" evidence="6">
    <location>
        <begin position="214"/>
        <end position="232"/>
    </location>
</feature>
<evidence type="ECO:0000256" key="3">
    <source>
        <dbReference type="ARBA" id="ARBA00022692"/>
    </source>
</evidence>
<accession>A0A2M9R414</accession>
<feature type="transmembrane region" description="Helical" evidence="6">
    <location>
        <begin position="162"/>
        <end position="182"/>
    </location>
</feature>
<sequence>MKKVKKIFTTLLPLLLGVFLVIYAYNKFTPEQLDEMKNHLKQADWTYISLSGLFTIVSLFSRAYRWKYPLNHMGYNPKGYNRLMAVSVSYLLNFTIPRSGEISRAVLLQKYEKVPFDKGFGSIISERLVDLVCLLLMVGLVLLLQFQQLYGFLEQLIPFEKLLIAGTLFAVIMIGFFSLVYYSKSRFFVTIKQKAKGLIEGLLSLFKMPNRGPFLLHTLIIWGAYVATFYFGTKALEATADLSLGVILVTFVVGSLAVSFTNGGLGAFPLMIAEILLLYGIAETAGTTFGWILWTSQTIILVIAGGISFLLFPVLNKNT</sequence>
<evidence type="ECO:0000256" key="2">
    <source>
        <dbReference type="ARBA" id="ARBA00022475"/>
    </source>
</evidence>
<dbReference type="PANTHER" id="PTHR39087">
    <property type="entry name" value="UPF0104 MEMBRANE PROTEIN MJ1595"/>
    <property type="match status" value="1"/>
</dbReference>
<dbReference type="Pfam" id="PF03706">
    <property type="entry name" value="LPG_synthase_TM"/>
    <property type="match status" value="1"/>
</dbReference>
<proteinExistence type="predicted"/>